<keyword evidence="7" id="KW-0997">Cell inner membrane</keyword>
<evidence type="ECO:0000313" key="13">
    <source>
        <dbReference type="EMBL" id="MFC6362949.1"/>
    </source>
</evidence>
<dbReference type="Proteomes" id="UP001596215">
    <property type="component" value="Unassembled WGS sequence"/>
</dbReference>
<evidence type="ECO:0000256" key="7">
    <source>
        <dbReference type="ARBA" id="ARBA00022519"/>
    </source>
</evidence>
<keyword evidence="6" id="KW-1003">Cell membrane</keyword>
<dbReference type="InterPro" id="IPR005495">
    <property type="entry name" value="LptG/LptF_permease"/>
</dbReference>
<dbReference type="InterPro" id="IPR030922">
    <property type="entry name" value="LptF"/>
</dbReference>
<feature type="transmembrane region" description="Helical" evidence="12">
    <location>
        <begin position="44"/>
        <end position="77"/>
    </location>
</feature>
<keyword evidence="8 12" id="KW-0812">Transmembrane</keyword>
<feature type="transmembrane region" description="Helical" evidence="12">
    <location>
        <begin position="12"/>
        <end position="32"/>
    </location>
</feature>
<dbReference type="EMBL" id="JBHSUC010000017">
    <property type="protein sequence ID" value="MFC6362949.1"/>
    <property type="molecule type" value="Genomic_DNA"/>
</dbReference>
<comment type="function">
    <text evidence="1">Part of the ABC transporter complex LptBFG involved in the translocation of lipopolysaccharide (LPS) from the inner membrane to the outer membrane.</text>
</comment>
<feature type="transmembrane region" description="Helical" evidence="12">
    <location>
        <begin position="326"/>
        <end position="345"/>
    </location>
</feature>
<proteinExistence type="inferred from homology"/>
<dbReference type="RefSeq" id="WP_212709322.1">
    <property type="nucleotide sequence ID" value="NZ_BAAAFW010000008.1"/>
</dbReference>
<keyword evidence="5" id="KW-0813">Transport</keyword>
<name>A0ABW1VS83_9GAMM</name>
<comment type="caution">
    <text evidence="13">The sequence shown here is derived from an EMBL/GenBank/DDBJ whole genome shotgun (WGS) entry which is preliminary data.</text>
</comment>
<dbReference type="Pfam" id="PF03739">
    <property type="entry name" value="LptF_LptG"/>
    <property type="match status" value="1"/>
</dbReference>
<evidence type="ECO:0000256" key="5">
    <source>
        <dbReference type="ARBA" id="ARBA00022448"/>
    </source>
</evidence>
<sequence length="355" mass="39307">MGVIERYLMREIARQAILISGLLVVMFASYSAQRYLTEAANGTLALPVVLAVIFYKIVISLEMLLPVGLYVAAAVVLGRLHTDSEITAFFACGGSPWRVYTAVLFPAVVLALLVSVLSLYGRPRAYNQIYQLQQQSQSALDVSHLQANTFNQNNSGRMVLAAGIDPATRQLTDALIYSRTGNITRLYRAQRVTVTDPSPLRPGVRLQAGTAYRLDRQGRDDNLQHYNVLQMALKPTVIPLRTGQKSATVRQLLDVPVPGNIAELQWRQSRGINTLMMVLLAVPLSRCRPRQGRYAALLPLTLVFIAIFYGGNLCRTLVANNSLPEIPGGWLVTVSIAIVLLMLMFRDFSSLRHRV</sequence>
<evidence type="ECO:0000256" key="11">
    <source>
        <dbReference type="ARBA" id="ARBA00026081"/>
    </source>
</evidence>
<protein>
    <recommendedName>
        <fullName evidence="4">Lipopolysaccharide export system permease protein LptF</fullName>
    </recommendedName>
</protein>
<feature type="transmembrane region" description="Helical" evidence="12">
    <location>
        <begin position="97"/>
        <end position="120"/>
    </location>
</feature>
<dbReference type="PANTHER" id="PTHR33529:SF7">
    <property type="entry name" value="LIPOPOLYSACCHARIDE EXPORT SYSTEM PERMEASE PROTEIN LPTF"/>
    <property type="match status" value="1"/>
</dbReference>
<gene>
    <name evidence="13" type="primary">lptF</name>
    <name evidence="13" type="ORF">ACFP73_12730</name>
</gene>
<comment type="subcellular location">
    <subcellularLocation>
        <location evidence="2">Cell inner membrane</location>
        <topology evidence="2">Multi-pass membrane protein</topology>
    </subcellularLocation>
</comment>
<dbReference type="NCBIfam" id="TIGR04407">
    <property type="entry name" value="LptF_YjgP"/>
    <property type="match status" value="1"/>
</dbReference>
<comment type="subunit">
    <text evidence="11">Component of the lipopolysaccharide transport and assembly complex. The LptBFG transporter is composed of two ATP-binding proteins (LptB) and two transmembrane proteins (LptF and LptG).</text>
</comment>
<dbReference type="PANTHER" id="PTHR33529">
    <property type="entry name" value="SLR0882 PROTEIN-RELATED"/>
    <property type="match status" value="1"/>
</dbReference>
<keyword evidence="10 12" id="KW-0472">Membrane</keyword>
<feature type="transmembrane region" description="Helical" evidence="12">
    <location>
        <begin position="294"/>
        <end position="311"/>
    </location>
</feature>
<evidence type="ECO:0000256" key="2">
    <source>
        <dbReference type="ARBA" id="ARBA00004429"/>
    </source>
</evidence>
<evidence type="ECO:0000256" key="4">
    <source>
        <dbReference type="ARBA" id="ARBA00014213"/>
    </source>
</evidence>
<evidence type="ECO:0000256" key="10">
    <source>
        <dbReference type="ARBA" id="ARBA00023136"/>
    </source>
</evidence>
<accession>A0ABW1VS83</accession>
<keyword evidence="14" id="KW-1185">Reference proteome</keyword>
<organism evidence="13 14">
    <name type="scientific">Tatumella punctata</name>
    <dbReference type="NCBI Taxonomy" id="399969"/>
    <lineage>
        <taxon>Bacteria</taxon>
        <taxon>Pseudomonadati</taxon>
        <taxon>Pseudomonadota</taxon>
        <taxon>Gammaproteobacteria</taxon>
        <taxon>Enterobacterales</taxon>
        <taxon>Erwiniaceae</taxon>
        <taxon>Tatumella</taxon>
    </lineage>
</organism>
<evidence type="ECO:0000256" key="12">
    <source>
        <dbReference type="SAM" id="Phobius"/>
    </source>
</evidence>
<evidence type="ECO:0000313" key="14">
    <source>
        <dbReference type="Proteomes" id="UP001596215"/>
    </source>
</evidence>
<evidence type="ECO:0000256" key="3">
    <source>
        <dbReference type="ARBA" id="ARBA00007725"/>
    </source>
</evidence>
<evidence type="ECO:0000256" key="6">
    <source>
        <dbReference type="ARBA" id="ARBA00022475"/>
    </source>
</evidence>
<comment type="similarity">
    <text evidence="3">Belongs to the LptF/LptG family.</text>
</comment>
<evidence type="ECO:0000256" key="8">
    <source>
        <dbReference type="ARBA" id="ARBA00022692"/>
    </source>
</evidence>
<evidence type="ECO:0000256" key="9">
    <source>
        <dbReference type="ARBA" id="ARBA00022989"/>
    </source>
</evidence>
<keyword evidence="9 12" id="KW-1133">Transmembrane helix</keyword>
<evidence type="ECO:0000256" key="1">
    <source>
        <dbReference type="ARBA" id="ARBA00002265"/>
    </source>
</evidence>
<reference evidence="14" key="1">
    <citation type="journal article" date="2019" name="Int. J. Syst. Evol. Microbiol.">
        <title>The Global Catalogue of Microorganisms (GCM) 10K type strain sequencing project: providing services to taxonomists for standard genome sequencing and annotation.</title>
        <authorList>
            <consortium name="The Broad Institute Genomics Platform"/>
            <consortium name="The Broad Institute Genome Sequencing Center for Infectious Disease"/>
            <person name="Wu L."/>
            <person name="Ma J."/>
        </authorList>
    </citation>
    <scope>NUCLEOTIDE SEQUENCE [LARGE SCALE GENOMIC DNA]</scope>
    <source>
        <strain evidence="14">CGMCC 4.1530</strain>
    </source>
</reference>